<keyword evidence="3" id="KW-1185">Reference proteome</keyword>
<dbReference type="EMBL" id="JACOPD010000007">
    <property type="protein sequence ID" value="MBC5681436.1"/>
    <property type="molecule type" value="Genomic_DNA"/>
</dbReference>
<name>A0ABR7G3Y1_9FIRM</name>
<feature type="transmembrane region" description="Helical" evidence="1">
    <location>
        <begin position="470"/>
        <end position="491"/>
    </location>
</feature>
<dbReference type="RefSeq" id="WP_021866203.1">
    <property type="nucleotide sequence ID" value="NZ_JACOPD010000007.1"/>
</dbReference>
<feature type="transmembrane region" description="Helical" evidence="1">
    <location>
        <begin position="408"/>
        <end position="431"/>
    </location>
</feature>
<feature type="transmembrane region" description="Helical" evidence="1">
    <location>
        <begin position="343"/>
        <end position="361"/>
    </location>
</feature>
<evidence type="ECO:0000313" key="2">
    <source>
        <dbReference type="EMBL" id="MBC5681436.1"/>
    </source>
</evidence>
<accession>A0ABR7G3Y1</accession>
<organism evidence="2 3">
    <name type="scientific">Lachnospira hominis</name>
    <name type="common">ex Liu et al. 2021</name>
    <dbReference type="NCBI Taxonomy" id="2763051"/>
    <lineage>
        <taxon>Bacteria</taxon>
        <taxon>Bacillati</taxon>
        <taxon>Bacillota</taxon>
        <taxon>Clostridia</taxon>
        <taxon>Lachnospirales</taxon>
        <taxon>Lachnospiraceae</taxon>
        <taxon>Lachnospira</taxon>
    </lineage>
</organism>
<evidence type="ECO:0000256" key="1">
    <source>
        <dbReference type="SAM" id="Phobius"/>
    </source>
</evidence>
<keyword evidence="1" id="KW-0472">Membrane</keyword>
<reference evidence="2 3" key="1">
    <citation type="submission" date="2020-08" db="EMBL/GenBank/DDBJ databases">
        <title>Genome public.</title>
        <authorList>
            <person name="Liu C."/>
            <person name="Sun Q."/>
        </authorList>
    </citation>
    <scope>NUCLEOTIDE SEQUENCE [LARGE SCALE GENOMIC DNA]</scope>
    <source>
        <strain evidence="2 3">NSJ-43</strain>
    </source>
</reference>
<feature type="transmembrane region" description="Helical" evidence="1">
    <location>
        <begin position="437"/>
        <end position="458"/>
    </location>
</feature>
<comment type="caution">
    <text evidence="2">The sequence shown here is derived from an EMBL/GenBank/DDBJ whole genome shotgun (WGS) entry which is preliminary data.</text>
</comment>
<evidence type="ECO:0000313" key="3">
    <source>
        <dbReference type="Proteomes" id="UP000628463"/>
    </source>
</evidence>
<gene>
    <name evidence="2" type="ORF">H8S01_10745</name>
</gene>
<dbReference type="Gene3D" id="2.20.28.30">
    <property type="entry name" value="RNA polymerase ii, chain L"/>
    <property type="match status" value="1"/>
</dbReference>
<sequence>MYQCPNCGGNIKFDIASQKMACANCNSYFDPYDISKETDAEENTYFDVTEFTCPQCGGRILSTENTAANFCSYCGASTILSGRLTKEKRPGYIIPFKMTKQDCKEAYKKRVKNAIFAPKELKDPEFIDGFRGIYMPYWVYHVTQKGMSGFRFSRSHRKGDYIYTDNYELSGYNNSSYKGLSFDASSSFDDTLSQAIAPFDAKNMNTFTPSFLSGFYADTADVPKNTYEYDAKSIAEDASVDYIKNSVIPDSKEAHRYNLDDSDSQIASHLDSHIEETDCAMFPVWFLSYRKKDRVAYATINGQTGKIAADLPVSIGKFITGSLLLTIPIFLFLNIFFTFRPTTTLTLVAFIALISMILYGIELKEIKKRDEGLDDIGKYAICNDNFDNKQPVKNKRKRSFKKVNNSKFFSIFTAFFIVFITFNVMSMTAALMSSLLLFNFGPIFWIAMIIIGIVLVRTHEKTLKTLKNKFVIPGSLPSLAAIIIAAVISILKPVSDLFYYGGCIGAMIAVVFSLISLINYYNMLATRKLPEFDNYNGGDDDAD</sequence>
<feature type="transmembrane region" description="Helical" evidence="1">
    <location>
        <begin position="318"/>
        <end position="337"/>
    </location>
</feature>
<proteinExistence type="predicted"/>
<dbReference type="Proteomes" id="UP000628463">
    <property type="component" value="Unassembled WGS sequence"/>
</dbReference>
<protein>
    <recommendedName>
        <fullName evidence="4">Zinc ribbon domain-containing protein</fullName>
    </recommendedName>
</protein>
<keyword evidence="1" id="KW-1133">Transmembrane helix</keyword>
<feature type="transmembrane region" description="Helical" evidence="1">
    <location>
        <begin position="497"/>
        <end position="521"/>
    </location>
</feature>
<evidence type="ECO:0008006" key="4">
    <source>
        <dbReference type="Google" id="ProtNLM"/>
    </source>
</evidence>
<keyword evidence="1" id="KW-0812">Transmembrane</keyword>